<dbReference type="AlphaFoldDB" id="T1ESS4"/>
<keyword evidence="5" id="KW-0804">Transcription</keyword>
<protein>
    <recommendedName>
        <fullName evidence="12">Nab N-terminal domain-containing protein</fullName>
    </recommendedName>
</protein>
<evidence type="ECO:0000313" key="9">
    <source>
        <dbReference type="EMBL" id="ESN99039.1"/>
    </source>
</evidence>
<dbReference type="STRING" id="6412.T1ESS4"/>
<comment type="subcellular location">
    <subcellularLocation>
        <location evidence="1">Nucleus</location>
    </subcellularLocation>
</comment>
<dbReference type="HOGENOM" id="CLU_029394_1_0_1"/>
<proteinExistence type="inferred from homology"/>
<dbReference type="RefSeq" id="XP_009022947.1">
    <property type="nucleotide sequence ID" value="XM_009024699.1"/>
</dbReference>
<dbReference type="OrthoDB" id="10028556at2759"/>
<evidence type="ECO:0000313" key="10">
    <source>
        <dbReference type="EnsemblMetazoa" id="HelroP162517"/>
    </source>
</evidence>
<evidence type="ECO:0000256" key="1">
    <source>
        <dbReference type="ARBA" id="ARBA00004123"/>
    </source>
</evidence>
<dbReference type="GO" id="GO:0003712">
    <property type="term" value="F:transcription coregulator activity"/>
    <property type="evidence" value="ECO:0000318"/>
    <property type="project" value="GO_Central"/>
</dbReference>
<dbReference type="KEGG" id="hro:HELRODRAFT_162517"/>
<gene>
    <name evidence="10" type="primary">20199624</name>
    <name evidence="9" type="ORF">HELRODRAFT_162517</name>
</gene>
<dbReference type="GO" id="GO:0045892">
    <property type="term" value="P:negative regulation of DNA-templated transcription"/>
    <property type="evidence" value="ECO:0007669"/>
    <property type="project" value="InterPro"/>
</dbReference>
<dbReference type="InterPro" id="IPR039040">
    <property type="entry name" value="NAB_fam"/>
</dbReference>
<feature type="domain" description="NAB co-repressor" evidence="8">
    <location>
        <begin position="154"/>
        <end position="268"/>
    </location>
</feature>
<organism evidence="10 11">
    <name type="scientific">Helobdella robusta</name>
    <name type="common">Californian leech</name>
    <dbReference type="NCBI Taxonomy" id="6412"/>
    <lineage>
        <taxon>Eukaryota</taxon>
        <taxon>Metazoa</taxon>
        <taxon>Spiralia</taxon>
        <taxon>Lophotrochozoa</taxon>
        <taxon>Annelida</taxon>
        <taxon>Clitellata</taxon>
        <taxon>Hirudinea</taxon>
        <taxon>Rhynchobdellida</taxon>
        <taxon>Glossiphoniidae</taxon>
        <taxon>Helobdella</taxon>
    </lineage>
</organism>
<accession>T1ESS4</accession>
<dbReference type="GeneID" id="20199624"/>
<dbReference type="Pfam" id="PF04905">
    <property type="entry name" value="NCD2"/>
    <property type="match status" value="1"/>
</dbReference>
<evidence type="ECO:0000259" key="8">
    <source>
        <dbReference type="Pfam" id="PF04905"/>
    </source>
</evidence>
<dbReference type="EnsemblMetazoa" id="HelroT162517">
    <property type="protein sequence ID" value="HelroP162517"/>
    <property type="gene ID" value="HelroG162517"/>
</dbReference>
<name>T1ESS4_HELRO</name>
<dbReference type="Proteomes" id="UP000015101">
    <property type="component" value="Unassembled WGS sequence"/>
</dbReference>
<sequence>MSMVGLNGSVGISKSEWILFKVLEKANLLQYYDNFISQGGDDVTQLCEASEDEFLEIMALVGMSSRPLHVRRLQKVLKEWISNPDMFGYNQMPLNRIGHSNSSPFHGSLYASMHLSNQLMNNCSPAFTSDASLKSISHVPTHSEVVNKLETQKLPDEQIHTIRSHVDAMACNLPLFAPKPLNSKKPIDLQIEELLNYPDDHPDKNMLLRKYSAIYGRFDSKRRSDKLLNWHEMCINEAAGQLCIHRPTLVTRREDLFNLARQIVKECTPMLINNHKSRPASQMKKSDLRDEK</sequence>
<dbReference type="Gene3D" id="1.20.120.2010">
    <property type="entry name" value="NAB conserved domain 2"/>
    <property type="match status" value="1"/>
</dbReference>
<dbReference type="CTD" id="20199624"/>
<comment type="similarity">
    <text evidence="2">Belongs to the NAB family.</text>
</comment>
<dbReference type="OMA" id="REVTYRH"/>
<dbReference type="PANTHER" id="PTHR12623">
    <property type="entry name" value="NGFI-A BINDING PROTEIN"/>
    <property type="match status" value="1"/>
</dbReference>
<dbReference type="InterPro" id="IPR006989">
    <property type="entry name" value="NAB_co-repressor_dom"/>
</dbReference>
<evidence type="ECO:0000256" key="3">
    <source>
        <dbReference type="ARBA" id="ARBA00022491"/>
    </source>
</evidence>
<dbReference type="InterPro" id="IPR006988">
    <property type="entry name" value="Nab_N"/>
</dbReference>
<keyword evidence="4" id="KW-0805">Transcription regulation</keyword>
<reference evidence="11" key="1">
    <citation type="submission" date="2012-12" db="EMBL/GenBank/DDBJ databases">
        <authorList>
            <person name="Hellsten U."/>
            <person name="Grimwood J."/>
            <person name="Chapman J.A."/>
            <person name="Shapiro H."/>
            <person name="Aerts A."/>
            <person name="Otillar R.P."/>
            <person name="Terry A.Y."/>
            <person name="Boore J.L."/>
            <person name="Simakov O."/>
            <person name="Marletaz F."/>
            <person name="Cho S.-J."/>
            <person name="Edsinger-Gonzales E."/>
            <person name="Havlak P."/>
            <person name="Kuo D.-H."/>
            <person name="Larsson T."/>
            <person name="Lv J."/>
            <person name="Arendt D."/>
            <person name="Savage R."/>
            <person name="Osoegawa K."/>
            <person name="de Jong P."/>
            <person name="Lindberg D.R."/>
            <person name="Seaver E.C."/>
            <person name="Weisblat D.A."/>
            <person name="Putnam N.H."/>
            <person name="Grigoriev I.V."/>
            <person name="Rokhsar D.S."/>
        </authorList>
    </citation>
    <scope>NUCLEOTIDE SEQUENCE</scope>
</reference>
<dbReference type="InParanoid" id="T1ESS4"/>
<evidence type="ECO:0000313" key="11">
    <source>
        <dbReference type="Proteomes" id="UP000015101"/>
    </source>
</evidence>
<dbReference type="InterPro" id="IPR038398">
    <property type="entry name" value="NCD2_sf"/>
</dbReference>
<dbReference type="GO" id="GO:0006355">
    <property type="term" value="P:regulation of DNA-templated transcription"/>
    <property type="evidence" value="ECO:0000318"/>
    <property type="project" value="GO_Central"/>
</dbReference>
<evidence type="ECO:0000256" key="2">
    <source>
        <dbReference type="ARBA" id="ARBA00008864"/>
    </source>
</evidence>
<feature type="domain" description="Nab N-terminal" evidence="7">
    <location>
        <begin position="13"/>
        <end position="87"/>
    </location>
</feature>
<dbReference type="Pfam" id="PF04904">
    <property type="entry name" value="SAM_NCD1"/>
    <property type="match status" value="1"/>
</dbReference>
<evidence type="ECO:0000256" key="4">
    <source>
        <dbReference type="ARBA" id="ARBA00023015"/>
    </source>
</evidence>
<keyword evidence="11" id="KW-1185">Reference proteome</keyword>
<evidence type="ECO:0000259" key="7">
    <source>
        <dbReference type="Pfam" id="PF04904"/>
    </source>
</evidence>
<dbReference type="PANTHER" id="PTHR12623:SF10">
    <property type="entry name" value="NGFI-A-BINDING PROTEIN HOMOLOG"/>
    <property type="match status" value="1"/>
</dbReference>
<evidence type="ECO:0000256" key="6">
    <source>
        <dbReference type="ARBA" id="ARBA00023242"/>
    </source>
</evidence>
<dbReference type="GO" id="GO:0005634">
    <property type="term" value="C:nucleus"/>
    <property type="evidence" value="ECO:0000318"/>
    <property type="project" value="GO_Central"/>
</dbReference>
<reference evidence="10" key="3">
    <citation type="submission" date="2015-06" db="UniProtKB">
        <authorList>
            <consortium name="EnsemblMetazoa"/>
        </authorList>
    </citation>
    <scope>IDENTIFICATION</scope>
</reference>
<evidence type="ECO:0000256" key="5">
    <source>
        <dbReference type="ARBA" id="ARBA00023163"/>
    </source>
</evidence>
<reference evidence="9 11" key="2">
    <citation type="journal article" date="2013" name="Nature">
        <title>Insights into bilaterian evolution from three spiralian genomes.</title>
        <authorList>
            <person name="Simakov O."/>
            <person name="Marletaz F."/>
            <person name="Cho S.J."/>
            <person name="Edsinger-Gonzales E."/>
            <person name="Havlak P."/>
            <person name="Hellsten U."/>
            <person name="Kuo D.H."/>
            <person name="Larsson T."/>
            <person name="Lv J."/>
            <person name="Arendt D."/>
            <person name="Savage R."/>
            <person name="Osoegawa K."/>
            <person name="de Jong P."/>
            <person name="Grimwood J."/>
            <person name="Chapman J.A."/>
            <person name="Shapiro H."/>
            <person name="Aerts A."/>
            <person name="Otillar R.P."/>
            <person name="Terry A.Y."/>
            <person name="Boore J.L."/>
            <person name="Grigoriev I.V."/>
            <person name="Lindberg D.R."/>
            <person name="Seaver E.C."/>
            <person name="Weisblat D.A."/>
            <person name="Putnam N.H."/>
            <person name="Rokhsar D.S."/>
        </authorList>
    </citation>
    <scope>NUCLEOTIDE SEQUENCE</scope>
</reference>
<dbReference type="EMBL" id="AMQM01001102">
    <property type="status" value="NOT_ANNOTATED_CDS"/>
    <property type="molecule type" value="Genomic_DNA"/>
</dbReference>
<dbReference type="EMBL" id="KB097143">
    <property type="protein sequence ID" value="ESN99039.1"/>
    <property type="molecule type" value="Genomic_DNA"/>
</dbReference>
<evidence type="ECO:0008006" key="12">
    <source>
        <dbReference type="Google" id="ProtNLM"/>
    </source>
</evidence>
<keyword evidence="6" id="KW-0539">Nucleus</keyword>
<keyword evidence="3" id="KW-0678">Repressor</keyword>
<dbReference type="eggNOG" id="KOG3835">
    <property type="taxonomic scope" value="Eukaryota"/>
</dbReference>